<feature type="chain" id="PRO_5032939152" description="Gram-positive pilin subunit D1 N-terminal domain-containing protein" evidence="2">
    <location>
        <begin position="34"/>
        <end position="524"/>
    </location>
</feature>
<feature type="signal peptide" evidence="2">
    <location>
        <begin position="1"/>
        <end position="33"/>
    </location>
</feature>
<dbReference type="InterPro" id="IPR013783">
    <property type="entry name" value="Ig-like_fold"/>
</dbReference>
<dbReference type="Gene3D" id="2.60.40.10">
    <property type="entry name" value="Immunoglobulins"/>
    <property type="match status" value="1"/>
</dbReference>
<dbReference type="PROSITE" id="PS51318">
    <property type="entry name" value="TAT"/>
    <property type="match status" value="1"/>
</dbReference>
<dbReference type="Proteomes" id="UP000586095">
    <property type="component" value="Unassembled WGS sequence"/>
</dbReference>
<sequence>MNSTSRPRRALALLGVAAIAAGALGVGTAPAMAAPGDGGTGSITVHKHEYTGTVLGPNDGTELDLSGQTVNGLVAGFTVCAINGIDLSKSADWKRVNALVATGGIGPGARPAVTEGGTPLTLSCGIEKPTRAGDGVAKFDGLSADRAYVVYESTPPANALQTAQPTIVTVPLPSPNKEEWNYHPHIYPKNSIVGSGATKGGALVTGKVSYGITVPIKPLPDGEQYWEVRIDDQLSEHLVYDSVATARLTGADGKAVSLVVGVDYTVTPASNVAKTKVELVLLAPGLAKYNANIGGKLVLSFRTGMKAGGSTANRALITLNGVSSLGSGARSSRAANLGGPIEIENPEYPFTNQHYRAKDSKTGDPIAGVGFTTYLHPILDGTSCPADPEELREISPSWWELAQPWIEFDDFFVVSSPDTVTTDAAGFAHIIKWNQGTVGSATYCAYVDVVPDGYRAPAAPTLFKVTHDDMEIPVLLERSEIKPGELPALPVTGAAGTAGLIGGGAVLLLAAGVLALRRGRVAQQ</sequence>
<evidence type="ECO:0000256" key="1">
    <source>
        <dbReference type="SAM" id="Phobius"/>
    </source>
</evidence>
<dbReference type="RefSeq" id="WP_185988050.1">
    <property type="nucleotide sequence ID" value="NZ_BAAALZ010000004.1"/>
</dbReference>
<dbReference type="Gene3D" id="2.60.40.740">
    <property type="match status" value="1"/>
</dbReference>
<dbReference type="NCBIfam" id="NF033902">
    <property type="entry name" value="iso_D2_wall_anc"/>
    <property type="match status" value="1"/>
</dbReference>
<reference evidence="4 5" key="1">
    <citation type="submission" date="2020-07" db="EMBL/GenBank/DDBJ databases">
        <title>Sequencing the genomes of 1000 actinobacteria strains.</title>
        <authorList>
            <person name="Klenk H.-P."/>
        </authorList>
    </citation>
    <scope>NUCLEOTIDE SEQUENCE [LARGE SCALE GENOMIC DNA]</scope>
    <source>
        <strain evidence="4 5">DSM 17380</strain>
    </source>
</reference>
<dbReference type="Pfam" id="PF16555">
    <property type="entry name" value="GramPos_pilinD1"/>
    <property type="match status" value="1"/>
</dbReference>
<keyword evidence="2" id="KW-0732">Signal</keyword>
<evidence type="ECO:0000259" key="3">
    <source>
        <dbReference type="Pfam" id="PF16555"/>
    </source>
</evidence>
<accession>A0A852RGF4</accession>
<keyword evidence="1" id="KW-1133">Transmembrane helix</keyword>
<keyword evidence="1" id="KW-0472">Membrane</keyword>
<keyword evidence="5" id="KW-1185">Reference proteome</keyword>
<name>A0A852RGF4_9MICO</name>
<dbReference type="InterPro" id="IPR032364">
    <property type="entry name" value="GramPos_pilinD1_N"/>
</dbReference>
<feature type="domain" description="Gram-positive pilin subunit D1 N-terminal" evidence="3">
    <location>
        <begin position="40"/>
        <end position="191"/>
    </location>
</feature>
<organism evidence="4 5">
    <name type="scientific">Leucobacter aridicollis</name>
    <dbReference type="NCBI Taxonomy" id="283878"/>
    <lineage>
        <taxon>Bacteria</taxon>
        <taxon>Bacillati</taxon>
        <taxon>Actinomycetota</taxon>
        <taxon>Actinomycetes</taxon>
        <taxon>Micrococcales</taxon>
        <taxon>Microbacteriaceae</taxon>
        <taxon>Leucobacter</taxon>
    </lineage>
</organism>
<gene>
    <name evidence="4" type="ORF">BJ960_003239</name>
</gene>
<keyword evidence="1" id="KW-0812">Transmembrane</keyword>
<protein>
    <recommendedName>
        <fullName evidence="3">Gram-positive pilin subunit D1 N-terminal domain-containing protein</fullName>
    </recommendedName>
</protein>
<evidence type="ECO:0000313" key="5">
    <source>
        <dbReference type="Proteomes" id="UP000586095"/>
    </source>
</evidence>
<evidence type="ECO:0000256" key="2">
    <source>
        <dbReference type="SAM" id="SignalP"/>
    </source>
</evidence>
<dbReference type="InterPro" id="IPR048052">
    <property type="entry name" value="FM1-like"/>
</dbReference>
<feature type="transmembrane region" description="Helical" evidence="1">
    <location>
        <begin position="494"/>
        <end position="516"/>
    </location>
</feature>
<dbReference type="AlphaFoldDB" id="A0A852RGF4"/>
<dbReference type="InterPro" id="IPR006311">
    <property type="entry name" value="TAT_signal"/>
</dbReference>
<comment type="caution">
    <text evidence="4">The sequence shown here is derived from an EMBL/GenBank/DDBJ whole genome shotgun (WGS) entry which is preliminary data.</text>
</comment>
<dbReference type="EMBL" id="JACCBD010000001">
    <property type="protein sequence ID" value="NYD28436.1"/>
    <property type="molecule type" value="Genomic_DNA"/>
</dbReference>
<evidence type="ECO:0000313" key="4">
    <source>
        <dbReference type="EMBL" id="NYD28436.1"/>
    </source>
</evidence>
<dbReference type="GO" id="GO:0005975">
    <property type="term" value="P:carbohydrate metabolic process"/>
    <property type="evidence" value="ECO:0007669"/>
    <property type="project" value="UniProtKB-ARBA"/>
</dbReference>
<proteinExistence type="predicted"/>